<dbReference type="EMBL" id="LCJG01000003">
    <property type="protein sequence ID" value="KKT73712.1"/>
    <property type="molecule type" value="Genomic_DNA"/>
</dbReference>
<dbReference type="InterPro" id="IPR050408">
    <property type="entry name" value="HGPRT"/>
</dbReference>
<dbReference type="GO" id="GO:0052657">
    <property type="term" value="F:guanine phosphoribosyltransferase activity"/>
    <property type="evidence" value="ECO:0007669"/>
    <property type="project" value="RHEA"/>
</dbReference>
<dbReference type="GO" id="GO:0000166">
    <property type="term" value="F:nucleotide binding"/>
    <property type="evidence" value="ECO:0007669"/>
    <property type="project" value="UniProtKB-KW"/>
</dbReference>
<evidence type="ECO:0000256" key="15">
    <source>
        <dbReference type="RuleBase" id="RU364099"/>
    </source>
</evidence>
<evidence type="ECO:0000256" key="1">
    <source>
        <dbReference type="ARBA" id="ARBA00001946"/>
    </source>
</evidence>
<evidence type="ECO:0000256" key="6">
    <source>
        <dbReference type="ARBA" id="ARBA00022490"/>
    </source>
</evidence>
<dbReference type="GO" id="GO:0005829">
    <property type="term" value="C:cytosol"/>
    <property type="evidence" value="ECO:0007669"/>
    <property type="project" value="TreeGrafter"/>
</dbReference>
<dbReference type="Gene3D" id="3.40.50.2020">
    <property type="match status" value="1"/>
</dbReference>
<gene>
    <name evidence="17" type="ORF">UW68_C0003G0033</name>
</gene>
<evidence type="ECO:0000256" key="4">
    <source>
        <dbReference type="ARBA" id="ARBA00008391"/>
    </source>
</evidence>
<keyword evidence="7 15" id="KW-0328">Glycosyltransferase</keyword>
<dbReference type="PANTHER" id="PTHR43340">
    <property type="entry name" value="HYPOXANTHINE-GUANINE PHOSPHORIBOSYLTRANSFERASE"/>
    <property type="match status" value="1"/>
</dbReference>
<comment type="cofactor">
    <cofactor evidence="1 15">
        <name>Mg(2+)</name>
        <dbReference type="ChEBI" id="CHEBI:18420"/>
    </cofactor>
</comment>
<evidence type="ECO:0000256" key="14">
    <source>
        <dbReference type="ARBA" id="ARBA00049402"/>
    </source>
</evidence>
<dbReference type="GO" id="GO:0006166">
    <property type="term" value="P:purine ribonucleoside salvage"/>
    <property type="evidence" value="ECO:0007669"/>
    <property type="project" value="UniProtKB-KW"/>
</dbReference>
<keyword evidence="6 15" id="KW-0963">Cytoplasm</keyword>
<evidence type="ECO:0000256" key="9">
    <source>
        <dbReference type="ARBA" id="ARBA00022723"/>
    </source>
</evidence>
<comment type="subcellular location">
    <subcellularLocation>
        <location evidence="2 15">Cytoplasm</location>
    </subcellularLocation>
</comment>
<dbReference type="AlphaFoldDB" id="A0A0G1LY06"/>
<evidence type="ECO:0000256" key="5">
    <source>
        <dbReference type="ARBA" id="ARBA00011895"/>
    </source>
</evidence>
<dbReference type="Pfam" id="PF00156">
    <property type="entry name" value="Pribosyltran"/>
    <property type="match status" value="1"/>
</dbReference>
<dbReference type="GO" id="GO:0032263">
    <property type="term" value="P:GMP salvage"/>
    <property type="evidence" value="ECO:0007669"/>
    <property type="project" value="TreeGrafter"/>
</dbReference>
<dbReference type="Proteomes" id="UP000034835">
    <property type="component" value="Unassembled WGS sequence"/>
</dbReference>
<keyword evidence="9 15" id="KW-0479">Metal-binding</keyword>
<protein>
    <recommendedName>
        <fullName evidence="5 15">Hypoxanthine phosphoribosyltransferase</fullName>
        <ecNumber evidence="5 15">2.4.2.8</ecNumber>
    </recommendedName>
</protein>
<comment type="similarity">
    <text evidence="4 15">Belongs to the purine/pyrimidine phosphoribosyltransferase family.</text>
</comment>
<dbReference type="GO" id="GO:0000287">
    <property type="term" value="F:magnesium ion binding"/>
    <property type="evidence" value="ECO:0007669"/>
    <property type="project" value="TreeGrafter"/>
</dbReference>
<dbReference type="GO" id="GO:0032264">
    <property type="term" value="P:IMP salvage"/>
    <property type="evidence" value="ECO:0007669"/>
    <property type="project" value="UniProtKB-UniPathway"/>
</dbReference>
<evidence type="ECO:0000256" key="12">
    <source>
        <dbReference type="ARBA" id="ARBA00022842"/>
    </source>
</evidence>
<dbReference type="GO" id="GO:0006178">
    <property type="term" value="P:guanine salvage"/>
    <property type="evidence" value="ECO:0007669"/>
    <property type="project" value="TreeGrafter"/>
</dbReference>
<comment type="catalytic activity">
    <reaction evidence="13">
        <text>GMP + diphosphate = guanine + 5-phospho-alpha-D-ribose 1-diphosphate</text>
        <dbReference type="Rhea" id="RHEA:25424"/>
        <dbReference type="ChEBI" id="CHEBI:16235"/>
        <dbReference type="ChEBI" id="CHEBI:33019"/>
        <dbReference type="ChEBI" id="CHEBI:58017"/>
        <dbReference type="ChEBI" id="CHEBI:58115"/>
        <dbReference type="EC" id="2.4.2.8"/>
    </reaction>
    <physiologicalReaction direction="right-to-left" evidence="13">
        <dbReference type="Rhea" id="RHEA:25426"/>
    </physiologicalReaction>
</comment>
<keyword evidence="10 15" id="KW-0660">Purine salvage</keyword>
<keyword evidence="11 15" id="KW-0547">Nucleotide-binding</keyword>
<proteinExistence type="inferred from homology"/>
<accession>A0A0G1LY06</accession>
<dbReference type="UniPathway" id="UPA00591">
    <property type="reaction ID" value="UER00648"/>
</dbReference>
<evidence type="ECO:0000256" key="3">
    <source>
        <dbReference type="ARBA" id="ARBA00004669"/>
    </source>
</evidence>
<dbReference type="PANTHER" id="PTHR43340:SF1">
    <property type="entry name" value="HYPOXANTHINE PHOSPHORIBOSYLTRANSFERASE"/>
    <property type="match status" value="1"/>
</dbReference>
<evidence type="ECO:0000313" key="17">
    <source>
        <dbReference type="EMBL" id="KKT73712.1"/>
    </source>
</evidence>
<organism evidence="17 18">
    <name type="scientific">Candidatus Collierbacteria bacterium GW2011_GWB1_44_6</name>
    <dbReference type="NCBI Taxonomy" id="1618384"/>
    <lineage>
        <taxon>Bacteria</taxon>
        <taxon>Candidatus Collieribacteriota</taxon>
    </lineage>
</organism>
<feature type="domain" description="Phosphoribosyltransferase" evidence="16">
    <location>
        <begin position="15"/>
        <end position="166"/>
    </location>
</feature>
<evidence type="ECO:0000256" key="11">
    <source>
        <dbReference type="ARBA" id="ARBA00022741"/>
    </source>
</evidence>
<evidence type="ECO:0000256" key="8">
    <source>
        <dbReference type="ARBA" id="ARBA00022679"/>
    </source>
</evidence>
<reference evidence="17 18" key="1">
    <citation type="journal article" date="2015" name="Nature">
        <title>rRNA introns, odd ribosomes, and small enigmatic genomes across a large radiation of phyla.</title>
        <authorList>
            <person name="Brown C.T."/>
            <person name="Hug L.A."/>
            <person name="Thomas B.C."/>
            <person name="Sharon I."/>
            <person name="Castelle C.J."/>
            <person name="Singh A."/>
            <person name="Wilkins M.J."/>
            <person name="Williams K.H."/>
            <person name="Banfield J.F."/>
        </authorList>
    </citation>
    <scope>NUCLEOTIDE SEQUENCE [LARGE SCALE GENOMIC DNA]</scope>
</reference>
<keyword evidence="12 15" id="KW-0460">Magnesium</keyword>
<evidence type="ECO:0000313" key="18">
    <source>
        <dbReference type="Proteomes" id="UP000034835"/>
    </source>
</evidence>
<dbReference type="GO" id="GO:0004422">
    <property type="term" value="F:hypoxanthine phosphoribosyltransferase activity"/>
    <property type="evidence" value="ECO:0007669"/>
    <property type="project" value="InterPro"/>
</dbReference>
<evidence type="ECO:0000256" key="2">
    <source>
        <dbReference type="ARBA" id="ARBA00004496"/>
    </source>
</evidence>
<dbReference type="SUPFAM" id="SSF53271">
    <property type="entry name" value="PRTase-like"/>
    <property type="match status" value="1"/>
</dbReference>
<name>A0A0G1LY06_9BACT</name>
<dbReference type="STRING" id="1618384.UW68_C0003G0033"/>
<dbReference type="NCBIfam" id="TIGR01203">
    <property type="entry name" value="HGPRTase"/>
    <property type="match status" value="1"/>
</dbReference>
<dbReference type="InterPro" id="IPR000836">
    <property type="entry name" value="PRTase_dom"/>
</dbReference>
<comment type="pathway">
    <text evidence="3 15">Purine metabolism; IMP biosynthesis via salvage pathway; IMP from hypoxanthine: step 1/1.</text>
</comment>
<evidence type="ECO:0000256" key="13">
    <source>
        <dbReference type="ARBA" id="ARBA00048811"/>
    </source>
</evidence>
<dbReference type="InterPro" id="IPR005904">
    <property type="entry name" value="Hxn_phspho_trans"/>
</dbReference>
<evidence type="ECO:0000256" key="10">
    <source>
        <dbReference type="ARBA" id="ARBA00022726"/>
    </source>
</evidence>
<dbReference type="PATRIC" id="fig|1618384.3.peg.150"/>
<comment type="catalytic activity">
    <reaction evidence="14">
        <text>IMP + diphosphate = hypoxanthine + 5-phospho-alpha-D-ribose 1-diphosphate</text>
        <dbReference type="Rhea" id="RHEA:17973"/>
        <dbReference type="ChEBI" id="CHEBI:17368"/>
        <dbReference type="ChEBI" id="CHEBI:33019"/>
        <dbReference type="ChEBI" id="CHEBI:58017"/>
        <dbReference type="ChEBI" id="CHEBI:58053"/>
        <dbReference type="EC" id="2.4.2.8"/>
    </reaction>
    <physiologicalReaction direction="right-to-left" evidence="14">
        <dbReference type="Rhea" id="RHEA:17975"/>
    </physiologicalReaction>
</comment>
<keyword evidence="8 15" id="KW-0808">Transferase</keyword>
<comment type="caution">
    <text evidence="17">The sequence shown here is derived from an EMBL/GenBank/DDBJ whole genome shotgun (WGS) entry which is preliminary data.</text>
</comment>
<sequence length="182" mass="20649">MGGYTNEPEWETLISQEVIQSRIRDLAQEIAEQYVDKKLLVVCVLRGAFIFTADILREISTYLPDVEVDFIALSSYGEGEISSRAPRFEKDLNTDIEGREVLIVEDIVDTGYSFEKLLKVLLARNPKSLKTCALLSKAARREVEVPIDFLGFSIEDRWVEGYGLDSNQKGRGRKEIVAKRQS</sequence>
<dbReference type="CDD" id="cd06223">
    <property type="entry name" value="PRTases_typeI"/>
    <property type="match status" value="1"/>
</dbReference>
<dbReference type="GO" id="GO:0046100">
    <property type="term" value="P:hypoxanthine metabolic process"/>
    <property type="evidence" value="ECO:0007669"/>
    <property type="project" value="TreeGrafter"/>
</dbReference>
<dbReference type="EC" id="2.4.2.8" evidence="5 15"/>
<evidence type="ECO:0000256" key="7">
    <source>
        <dbReference type="ARBA" id="ARBA00022676"/>
    </source>
</evidence>
<evidence type="ECO:0000259" key="16">
    <source>
        <dbReference type="Pfam" id="PF00156"/>
    </source>
</evidence>
<dbReference type="InterPro" id="IPR029057">
    <property type="entry name" value="PRTase-like"/>
</dbReference>